<accession>A0ABV6HYJ9</accession>
<evidence type="ECO:0000313" key="3">
    <source>
        <dbReference type="Proteomes" id="UP001589769"/>
    </source>
</evidence>
<dbReference type="EMBL" id="JBHLWA010000030">
    <property type="protein sequence ID" value="MFC0323230.1"/>
    <property type="molecule type" value="Genomic_DNA"/>
</dbReference>
<dbReference type="Pfam" id="PF01381">
    <property type="entry name" value="HTH_3"/>
    <property type="match status" value="1"/>
</dbReference>
<comment type="caution">
    <text evidence="2">The sequence shown here is derived from an EMBL/GenBank/DDBJ whole genome shotgun (WGS) entry which is preliminary data.</text>
</comment>
<sequence>MRISERLKLLCSQQGWRIKDFAELTGLPYRTAQGYISGDREPNSDGMTILVEKLNININWLLTGKGVMFIDPEESKQQSFIDSEIHLISEYRKANGIGKKIILSHASLISKELKNEK</sequence>
<proteinExistence type="predicted"/>
<gene>
    <name evidence="2" type="ORF">ACFFHT_06610</name>
</gene>
<dbReference type="SMART" id="SM00530">
    <property type="entry name" value="HTH_XRE"/>
    <property type="match status" value="1"/>
</dbReference>
<reference evidence="2 3" key="1">
    <citation type="submission" date="2024-09" db="EMBL/GenBank/DDBJ databases">
        <authorList>
            <person name="Sun Q."/>
            <person name="Mori K."/>
        </authorList>
    </citation>
    <scope>NUCLEOTIDE SEQUENCE [LARGE SCALE GENOMIC DNA]</scope>
    <source>
        <strain evidence="2 3">CCM 7538</strain>
    </source>
</reference>
<dbReference type="CDD" id="cd00093">
    <property type="entry name" value="HTH_XRE"/>
    <property type="match status" value="1"/>
</dbReference>
<organism evidence="2 3">
    <name type="scientific">Gallibacterium melopsittaci</name>
    <dbReference type="NCBI Taxonomy" id="516063"/>
    <lineage>
        <taxon>Bacteria</taxon>
        <taxon>Pseudomonadati</taxon>
        <taxon>Pseudomonadota</taxon>
        <taxon>Gammaproteobacteria</taxon>
        <taxon>Pasteurellales</taxon>
        <taxon>Pasteurellaceae</taxon>
        <taxon>Gallibacterium</taxon>
    </lineage>
</organism>
<name>A0ABV6HYJ9_9PAST</name>
<feature type="domain" description="HTH cro/C1-type" evidence="1">
    <location>
        <begin position="7"/>
        <end position="61"/>
    </location>
</feature>
<dbReference type="PROSITE" id="PS50943">
    <property type="entry name" value="HTH_CROC1"/>
    <property type="match status" value="1"/>
</dbReference>
<dbReference type="InterPro" id="IPR001387">
    <property type="entry name" value="Cro/C1-type_HTH"/>
</dbReference>
<dbReference type="SUPFAM" id="SSF47413">
    <property type="entry name" value="lambda repressor-like DNA-binding domains"/>
    <property type="match status" value="1"/>
</dbReference>
<evidence type="ECO:0000313" key="2">
    <source>
        <dbReference type="EMBL" id="MFC0323230.1"/>
    </source>
</evidence>
<evidence type="ECO:0000259" key="1">
    <source>
        <dbReference type="PROSITE" id="PS50943"/>
    </source>
</evidence>
<protein>
    <submittedName>
        <fullName evidence="2">Helix-turn-helix domain-containing protein</fullName>
    </submittedName>
</protein>
<dbReference type="Proteomes" id="UP001589769">
    <property type="component" value="Unassembled WGS sequence"/>
</dbReference>
<dbReference type="Gene3D" id="1.10.260.40">
    <property type="entry name" value="lambda repressor-like DNA-binding domains"/>
    <property type="match status" value="1"/>
</dbReference>
<dbReference type="RefSeq" id="WP_382374633.1">
    <property type="nucleotide sequence ID" value="NZ_JBHLWA010000030.1"/>
</dbReference>
<keyword evidence="3" id="KW-1185">Reference proteome</keyword>
<dbReference type="InterPro" id="IPR010982">
    <property type="entry name" value="Lambda_DNA-bd_dom_sf"/>
</dbReference>